<dbReference type="PIRSF" id="PIRSF039093">
    <property type="entry name" value="HslV"/>
    <property type="match status" value="1"/>
</dbReference>
<keyword evidence="4 14" id="KW-0021">Allosteric enzyme</keyword>
<evidence type="ECO:0000256" key="12">
    <source>
        <dbReference type="ARBA" id="ARBA00066335"/>
    </source>
</evidence>
<comment type="caution">
    <text evidence="15">The sequence shown here is derived from an EMBL/GenBank/DDBJ whole genome shotgun (WGS) entry which is preliminary data.</text>
</comment>
<comment type="catalytic activity">
    <reaction evidence="10 14">
        <text>ATP-dependent cleavage of peptide bonds with broad specificity.</text>
        <dbReference type="EC" id="3.4.25.2"/>
    </reaction>
</comment>
<dbReference type="Pfam" id="PF00227">
    <property type="entry name" value="Proteasome"/>
    <property type="match status" value="1"/>
</dbReference>
<keyword evidence="16" id="KW-1185">Reference proteome</keyword>
<reference evidence="16" key="1">
    <citation type="journal article" date="2018" name="Front. Microbiol.">
        <title>Genome-Based Analysis Reveals the Taxonomy and Diversity of the Family Idiomarinaceae.</title>
        <authorList>
            <person name="Liu Y."/>
            <person name="Lai Q."/>
            <person name="Shao Z."/>
        </authorList>
    </citation>
    <scope>NUCLEOTIDE SEQUENCE [LARGE SCALE GENOMIC DNA]</scope>
    <source>
        <strain evidence="16">PO-M2</strain>
    </source>
</reference>
<dbReference type="HAMAP" id="MF_00248">
    <property type="entry name" value="HslV"/>
    <property type="match status" value="1"/>
</dbReference>
<dbReference type="EMBL" id="PIPX01000002">
    <property type="protein sequence ID" value="RUO53432.1"/>
    <property type="molecule type" value="Genomic_DNA"/>
</dbReference>
<evidence type="ECO:0000256" key="3">
    <source>
        <dbReference type="ARBA" id="ARBA00022490"/>
    </source>
</evidence>
<evidence type="ECO:0000256" key="7">
    <source>
        <dbReference type="ARBA" id="ARBA00022723"/>
    </source>
</evidence>
<dbReference type="SUPFAM" id="SSF56235">
    <property type="entry name" value="N-terminal nucleophile aminohydrolases (Ntn hydrolases)"/>
    <property type="match status" value="1"/>
</dbReference>
<keyword evidence="8 14" id="KW-0378">Hydrolase</keyword>
<dbReference type="NCBIfam" id="NF003964">
    <property type="entry name" value="PRK05456.1"/>
    <property type="match status" value="1"/>
</dbReference>
<evidence type="ECO:0000313" key="15">
    <source>
        <dbReference type="EMBL" id="RUO53432.1"/>
    </source>
</evidence>
<evidence type="ECO:0000256" key="14">
    <source>
        <dbReference type="HAMAP-Rule" id="MF_00248"/>
    </source>
</evidence>
<dbReference type="GO" id="GO:0009376">
    <property type="term" value="C:HslUV protease complex"/>
    <property type="evidence" value="ECO:0007669"/>
    <property type="project" value="UniProtKB-UniRule"/>
</dbReference>
<evidence type="ECO:0000256" key="4">
    <source>
        <dbReference type="ARBA" id="ARBA00022533"/>
    </source>
</evidence>
<dbReference type="RefSeq" id="WP_126773117.1">
    <property type="nucleotide sequence ID" value="NZ_PIPX01000002.1"/>
</dbReference>
<organism evidence="15 16">
    <name type="scientific">Pseudidiomarina homiensis</name>
    <dbReference type="NCBI Taxonomy" id="364198"/>
    <lineage>
        <taxon>Bacteria</taxon>
        <taxon>Pseudomonadati</taxon>
        <taxon>Pseudomonadota</taxon>
        <taxon>Gammaproteobacteria</taxon>
        <taxon>Alteromonadales</taxon>
        <taxon>Idiomarinaceae</taxon>
        <taxon>Pseudidiomarina</taxon>
    </lineage>
</organism>
<feature type="binding site" evidence="14">
    <location>
        <position position="163"/>
    </location>
    <ligand>
        <name>Na(+)</name>
        <dbReference type="ChEBI" id="CHEBI:29101"/>
    </ligand>
</feature>
<dbReference type="AlphaFoldDB" id="A0A432XXG6"/>
<dbReference type="NCBIfam" id="TIGR03692">
    <property type="entry name" value="ATP_dep_HslV"/>
    <property type="match status" value="1"/>
</dbReference>
<dbReference type="InterPro" id="IPR029055">
    <property type="entry name" value="Ntn_hydrolases_N"/>
</dbReference>
<dbReference type="CDD" id="cd01913">
    <property type="entry name" value="protease_HslV"/>
    <property type="match status" value="1"/>
</dbReference>
<keyword evidence="7 14" id="KW-0479">Metal-binding</keyword>
<dbReference type="PANTHER" id="PTHR32194:SF0">
    <property type="entry name" value="ATP-DEPENDENT PROTEASE SUBUNIT HSLV"/>
    <property type="match status" value="1"/>
</dbReference>
<dbReference type="InterPro" id="IPR001353">
    <property type="entry name" value="Proteasome_sua/b"/>
</dbReference>
<dbReference type="InterPro" id="IPR023333">
    <property type="entry name" value="Proteasome_suB-type"/>
</dbReference>
<accession>A0A432XXG6</accession>
<dbReference type="GO" id="GO:0051603">
    <property type="term" value="P:proteolysis involved in protein catabolic process"/>
    <property type="evidence" value="ECO:0007669"/>
    <property type="project" value="InterPro"/>
</dbReference>
<comment type="activity regulation">
    <text evidence="14">Allosterically activated by HslU binding.</text>
</comment>
<evidence type="ECO:0000256" key="13">
    <source>
        <dbReference type="ARBA" id="ARBA00074399"/>
    </source>
</evidence>
<feature type="binding site" evidence="14">
    <location>
        <position position="157"/>
    </location>
    <ligand>
        <name>Na(+)</name>
        <dbReference type="ChEBI" id="CHEBI:29101"/>
    </ligand>
</feature>
<name>A0A432XXG6_9GAMM</name>
<feature type="active site" evidence="14">
    <location>
        <position position="2"/>
    </location>
</feature>
<comment type="function">
    <text evidence="14">Protease subunit of a proteasome-like degradation complex believed to be a general protein degrading machinery.</text>
</comment>
<evidence type="ECO:0000256" key="6">
    <source>
        <dbReference type="ARBA" id="ARBA00022698"/>
    </source>
</evidence>
<evidence type="ECO:0000256" key="2">
    <source>
        <dbReference type="ARBA" id="ARBA00006053"/>
    </source>
</evidence>
<evidence type="ECO:0000313" key="16">
    <source>
        <dbReference type="Proteomes" id="UP000287649"/>
    </source>
</evidence>
<dbReference type="InterPro" id="IPR022281">
    <property type="entry name" value="ATP-dep_Prtase_HsIV_su"/>
</dbReference>
<dbReference type="GO" id="GO:0005839">
    <property type="term" value="C:proteasome core complex"/>
    <property type="evidence" value="ECO:0007669"/>
    <property type="project" value="InterPro"/>
</dbReference>
<comment type="subcellular location">
    <subcellularLocation>
        <location evidence="1 14">Cytoplasm</location>
    </subcellularLocation>
</comment>
<comment type="similarity">
    <text evidence="2 14">Belongs to the peptidase T1B family. HslV subfamily.</text>
</comment>
<protein>
    <recommendedName>
        <fullName evidence="13 14">ATP-dependent protease subunit HslV</fullName>
        <ecNumber evidence="12 14">3.4.25.2</ecNumber>
    </recommendedName>
</protein>
<evidence type="ECO:0000256" key="5">
    <source>
        <dbReference type="ARBA" id="ARBA00022670"/>
    </source>
</evidence>
<dbReference type="EC" id="3.4.25.2" evidence="12 14"/>
<dbReference type="Gene3D" id="3.60.20.10">
    <property type="entry name" value="Glutamine Phosphoribosylpyrophosphate, subunit 1, domain 1"/>
    <property type="match status" value="1"/>
</dbReference>
<dbReference type="GO" id="GO:0046872">
    <property type="term" value="F:metal ion binding"/>
    <property type="evidence" value="ECO:0007669"/>
    <property type="project" value="UniProtKB-KW"/>
</dbReference>
<keyword evidence="3 14" id="KW-0963">Cytoplasm</keyword>
<keyword evidence="9 14" id="KW-0915">Sodium</keyword>
<dbReference type="FunFam" id="3.60.20.10:FF:000002">
    <property type="entry name" value="ATP-dependent protease subunit HslV"/>
    <property type="match status" value="1"/>
</dbReference>
<evidence type="ECO:0000256" key="1">
    <source>
        <dbReference type="ARBA" id="ARBA00004496"/>
    </source>
</evidence>
<dbReference type="PANTHER" id="PTHR32194">
    <property type="entry name" value="METALLOPROTEASE TLDD"/>
    <property type="match status" value="1"/>
</dbReference>
<dbReference type="OrthoDB" id="9804884at2"/>
<dbReference type="Proteomes" id="UP000287649">
    <property type="component" value="Unassembled WGS sequence"/>
</dbReference>
<evidence type="ECO:0000256" key="11">
    <source>
        <dbReference type="ARBA" id="ARBA00064434"/>
    </source>
</evidence>
<proteinExistence type="inferred from homology"/>
<comment type="subunit">
    <text evidence="11 14">A double ring-shaped homohexamer of HslV is capped on each side by a ring-shaped HslU homohexamer. The assembly of the HslU/HslV complex is dependent on binding of ATP.</text>
</comment>
<dbReference type="PROSITE" id="PS51476">
    <property type="entry name" value="PROTEASOME_BETA_2"/>
    <property type="match status" value="1"/>
</dbReference>
<sequence>MTTIVSVRRGDKVVIGGDGQATLGNTVMKGNVRKVRRLYNNQVIAGFAGGTADAFTLFERFEAKLEQHQGNLAKAAVELAKDWRTDRALRRLEALLAVADKHTSLIISGNGDVIQPENDLIAIGSGGPYAQAAARALLENTELGARGIVEKALTIAGEICIYTNTNQTIEEQESVADV</sequence>
<dbReference type="GO" id="GO:0004298">
    <property type="term" value="F:threonine-type endopeptidase activity"/>
    <property type="evidence" value="ECO:0007669"/>
    <property type="project" value="UniProtKB-KW"/>
</dbReference>
<keyword evidence="6 14" id="KW-0888">Threonine protease</keyword>
<feature type="binding site" evidence="14">
    <location>
        <position position="160"/>
    </location>
    <ligand>
        <name>Na(+)</name>
        <dbReference type="ChEBI" id="CHEBI:29101"/>
    </ligand>
</feature>
<evidence type="ECO:0000256" key="9">
    <source>
        <dbReference type="ARBA" id="ARBA00023053"/>
    </source>
</evidence>
<evidence type="ECO:0000256" key="8">
    <source>
        <dbReference type="ARBA" id="ARBA00022801"/>
    </source>
</evidence>
<keyword evidence="5 14" id="KW-0645">Protease</keyword>
<gene>
    <name evidence="14" type="primary">hslV</name>
    <name evidence="15" type="ORF">CWI70_09615</name>
</gene>
<evidence type="ECO:0000256" key="10">
    <source>
        <dbReference type="ARBA" id="ARBA00052385"/>
    </source>
</evidence>